<dbReference type="GO" id="GO:0004849">
    <property type="term" value="F:uridine kinase activity"/>
    <property type="evidence" value="ECO:0007669"/>
    <property type="project" value="UniProtKB-UniRule"/>
</dbReference>
<evidence type="ECO:0000256" key="12">
    <source>
        <dbReference type="ARBA" id="ARBA00030641"/>
    </source>
</evidence>
<evidence type="ECO:0000256" key="9">
    <source>
        <dbReference type="ARBA" id="ARBA00022741"/>
    </source>
</evidence>
<evidence type="ECO:0000256" key="14">
    <source>
        <dbReference type="ARBA" id="ARBA00047436"/>
    </source>
</evidence>
<keyword evidence="10 16" id="KW-0418">Kinase</keyword>
<dbReference type="CDD" id="cd02023">
    <property type="entry name" value="UMPK"/>
    <property type="match status" value="1"/>
</dbReference>
<dbReference type="UniPathway" id="UPA00574">
    <property type="reaction ID" value="UER00637"/>
</dbReference>
<evidence type="ECO:0000256" key="4">
    <source>
        <dbReference type="ARBA" id="ARBA00005408"/>
    </source>
</evidence>
<keyword evidence="11 16" id="KW-0067">ATP-binding</keyword>
<comment type="pathway">
    <text evidence="2 16 17">Pyrimidine metabolism; UMP biosynthesis via salvage pathway; UMP from uridine: step 1/1.</text>
</comment>
<dbReference type="EC" id="2.7.1.48" evidence="5 16"/>
<keyword evidence="8 16" id="KW-0808">Transferase</keyword>
<protein>
    <recommendedName>
        <fullName evidence="6 16">Uridine kinase</fullName>
        <ecNumber evidence="5 16">2.7.1.48</ecNumber>
    </recommendedName>
    <alternativeName>
        <fullName evidence="12 16">Cytidine monophosphokinase</fullName>
    </alternativeName>
    <alternativeName>
        <fullName evidence="13 16">Uridine monophosphokinase</fullName>
    </alternativeName>
</protein>
<evidence type="ECO:0000256" key="2">
    <source>
        <dbReference type="ARBA" id="ARBA00004690"/>
    </source>
</evidence>
<evidence type="ECO:0000256" key="16">
    <source>
        <dbReference type="HAMAP-Rule" id="MF_00551"/>
    </source>
</evidence>
<reference evidence="19 20" key="1">
    <citation type="submission" date="2020-07" db="EMBL/GenBank/DDBJ databases">
        <title>Description of Limosilactobacillus balticus sp. nov., Limosilactobacillus agrestis sp. nov., Limosilactobacillus albertensis sp. nov., Limosilactobacillus rudii sp. nov., Limosilactobacillus fastidiosus sp. nov., five novel Limosilactobacillus species isolated from the vertebrate gastrointestinal tract, and proposal of 6 subspecies of Limosilactobacillus reuteri adapted to the gastrointestinal tract of specific vertebrate hosts.</title>
        <authorList>
            <person name="Li F."/>
            <person name="Cheng C."/>
            <person name="Zheng J."/>
            <person name="Quevedo R.M."/>
            <person name="Li J."/>
            <person name="Roos S."/>
            <person name="Gaenzle M.G."/>
            <person name="Walter J."/>
        </authorList>
    </citation>
    <scope>NUCLEOTIDE SEQUENCE [LARGE SCALE GENOMIC DNA]</scope>
    <source>
        <strain evidence="19 20">STM2_1</strain>
    </source>
</reference>
<dbReference type="GO" id="GO:0005524">
    <property type="term" value="F:ATP binding"/>
    <property type="evidence" value="ECO:0007669"/>
    <property type="project" value="UniProtKB-UniRule"/>
</dbReference>
<proteinExistence type="inferred from homology"/>
<dbReference type="InterPro" id="IPR027417">
    <property type="entry name" value="P-loop_NTPase"/>
</dbReference>
<comment type="similarity">
    <text evidence="4 16 17">Belongs to the uridine kinase family.</text>
</comment>
<dbReference type="Proteomes" id="UP000517106">
    <property type="component" value="Unassembled WGS sequence"/>
</dbReference>
<evidence type="ECO:0000256" key="1">
    <source>
        <dbReference type="ARBA" id="ARBA00004496"/>
    </source>
</evidence>
<comment type="catalytic activity">
    <reaction evidence="15 16 17">
        <text>uridine + ATP = UMP + ADP + H(+)</text>
        <dbReference type="Rhea" id="RHEA:16825"/>
        <dbReference type="ChEBI" id="CHEBI:15378"/>
        <dbReference type="ChEBI" id="CHEBI:16704"/>
        <dbReference type="ChEBI" id="CHEBI:30616"/>
        <dbReference type="ChEBI" id="CHEBI:57865"/>
        <dbReference type="ChEBI" id="CHEBI:456216"/>
        <dbReference type="EC" id="2.7.1.48"/>
    </reaction>
</comment>
<dbReference type="NCBIfam" id="TIGR00235">
    <property type="entry name" value="udk"/>
    <property type="match status" value="1"/>
</dbReference>
<dbReference type="SUPFAM" id="SSF52540">
    <property type="entry name" value="P-loop containing nucleoside triphosphate hydrolases"/>
    <property type="match status" value="1"/>
</dbReference>
<comment type="pathway">
    <text evidence="3 16 17">Pyrimidine metabolism; CTP biosynthesis via salvage pathway; CTP from cytidine: step 1/3.</text>
</comment>
<evidence type="ECO:0000256" key="6">
    <source>
        <dbReference type="ARBA" id="ARBA00021478"/>
    </source>
</evidence>
<dbReference type="InterPro" id="IPR006083">
    <property type="entry name" value="PRK/URK"/>
</dbReference>
<evidence type="ECO:0000256" key="11">
    <source>
        <dbReference type="ARBA" id="ARBA00022840"/>
    </source>
</evidence>
<evidence type="ECO:0000256" key="7">
    <source>
        <dbReference type="ARBA" id="ARBA00022490"/>
    </source>
</evidence>
<comment type="caution">
    <text evidence="19">The sequence shown here is derived from an EMBL/GenBank/DDBJ whole genome shotgun (WGS) entry which is preliminary data.</text>
</comment>
<dbReference type="Gene3D" id="3.40.50.300">
    <property type="entry name" value="P-loop containing nucleotide triphosphate hydrolases"/>
    <property type="match status" value="1"/>
</dbReference>
<dbReference type="RefSeq" id="WP_182595019.1">
    <property type="nucleotide sequence ID" value="NZ_JACIVA010000013.1"/>
</dbReference>
<keyword evidence="9 16" id="KW-0547">Nucleotide-binding</keyword>
<sequence>MSTQQDKHPVIIGVTGGSGSGKTTVSKKIYDQLHGQAIQIINEDTYYNDQADMTMEERKAVNYDHPLAFDTDLLIKQLSTLRNNKAIEMPVYDYKQYTRSNKTVHVEPTDVIILEGILILDDERLRDLMDIKIYVDTEDDIRIIRRIQRDMVERGRSLESIITQYLATVKPMHHQFVEPTKRYADIIIPNGGENQVAIDLLTTKIRDILVKHGHTELQ</sequence>
<dbReference type="Pfam" id="PF00485">
    <property type="entry name" value="PRK"/>
    <property type="match status" value="1"/>
</dbReference>
<evidence type="ECO:0000256" key="17">
    <source>
        <dbReference type="RuleBase" id="RU003825"/>
    </source>
</evidence>
<comment type="catalytic activity">
    <reaction evidence="14 17">
        <text>cytidine + ATP = CMP + ADP + H(+)</text>
        <dbReference type="Rhea" id="RHEA:24674"/>
        <dbReference type="ChEBI" id="CHEBI:15378"/>
        <dbReference type="ChEBI" id="CHEBI:17562"/>
        <dbReference type="ChEBI" id="CHEBI:30616"/>
        <dbReference type="ChEBI" id="CHEBI:60377"/>
        <dbReference type="ChEBI" id="CHEBI:456216"/>
        <dbReference type="EC" id="2.7.1.48"/>
    </reaction>
</comment>
<dbReference type="InterPro" id="IPR000764">
    <property type="entry name" value="Uridine_kinase-like"/>
</dbReference>
<evidence type="ECO:0000313" key="19">
    <source>
        <dbReference type="EMBL" id="MBB1096392.1"/>
    </source>
</evidence>
<dbReference type="NCBIfam" id="NF004018">
    <property type="entry name" value="PRK05480.1"/>
    <property type="match status" value="1"/>
</dbReference>
<keyword evidence="20" id="KW-1185">Reference proteome</keyword>
<evidence type="ECO:0000256" key="8">
    <source>
        <dbReference type="ARBA" id="ARBA00022679"/>
    </source>
</evidence>
<dbReference type="GO" id="GO:0005737">
    <property type="term" value="C:cytoplasm"/>
    <property type="evidence" value="ECO:0007669"/>
    <property type="project" value="UniProtKB-SubCell"/>
</dbReference>
<feature type="domain" description="Phosphoribulokinase/uridine kinase" evidence="18">
    <location>
        <begin position="11"/>
        <end position="197"/>
    </location>
</feature>
<name>A0A7W3YML5_9LACO</name>
<dbReference type="AlphaFoldDB" id="A0A7W3YML5"/>
<organism evidence="19 20">
    <name type="scientific">Limosilactobacillus rudii</name>
    <dbReference type="NCBI Taxonomy" id="2759755"/>
    <lineage>
        <taxon>Bacteria</taxon>
        <taxon>Bacillati</taxon>
        <taxon>Bacillota</taxon>
        <taxon>Bacilli</taxon>
        <taxon>Lactobacillales</taxon>
        <taxon>Lactobacillaceae</taxon>
        <taxon>Limosilactobacillus</taxon>
    </lineage>
</organism>
<evidence type="ECO:0000256" key="5">
    <source>
        <dbReference type="ARBA" id="ARBA00012137"/>
    </source>
</evidence>
<keyword evidence="7 16" id="KW-0963">Cytoplasm</keyword>
<dbReference type="EMBL" id="JACIVA010000013">
    <property type="protein sequence ID" value="MBB1096392.1"/>
    <property type="molecule type" value="Genomic_DNA"/>
</dbReference>
<evidence type="ECO:0000313" key="20">
    <source>
        <dbReference type="Proteomes" id="UP000517106"/>
    </source>
</evidence>
<dbReference type="PRINTS" id="PR00988">
    <property type="entry name" value="URIDINKINASE"/>
</dbReference>
<dbReference type="HAMAP" id="MF_00551">
    <property type="entry name" value="Uridine_kinase"/>
    <property type="match status" value="1"/>
</dbReference>
<evidence type="ECO:0000256" key="3">
    <source>
        <dbReference type="ARBA" id="ARBA00004784"/>
    </source>
</evidence>
<feature type="binding site" evidence="16">
    <location>
        <begin position="16"/>
        <end position="23"/>
    </location>
    <ligand>
        <name>ATP</name>
        <dbReference type="ChEBI" id="CHEBI:30616"/>
    </ligand>
</feature>
<gene>
    <name evidence="16 19" type="primary">udk</name>
    <name evidence="19" type="ORF">H5S09_00150</name>
</gene>
<dbReference type="GO" id="GO:0044206">
    <property type="term" value="P:UMP salvage"/>
    <property type="evidence" value="ECO:0007669"/>
    <property type="project" value="UniProtKB-UniRule"/>
</dbReference>
<comment type="subcellular location">
    <subcellularLocation>
        <location evidence="1 16 17">Cytoplasm</location>
    </subcellularLocation>
</comment>
<dbReference type="PANTHER" id="PTHR10285">
    <property type="entry name" value="URIDINE KINASE"/>
    <property type="match status" value="1"/>
</dbReference>
<accession>A0A7W3YML5</accession>
<evidence type="ECO:0000256" key="15">
    <source>
        <dbReference type="ARBA" id="ARBA00048909"/>
    </source>
</evidence>
<dbReference type="FunFam" id="3.40.50.300:FF:000339">
    <property type="entry name" value="Uridine kinase"/>
    <property type="match status" value="1"/>
</dbReference>
<evidence type="ECO:0000256" key="13">
    <source>
        <dbReference type="ARBA" id="ARBA00031452"/>
    </source>
</evidence>
<evidence type="ECO:0000259" key="18">
    <source>
        <dbReference type="Pfam" id="PF00485"/>
    </source>
</evidence>
<dbReference type="UniPathway" id="UPA00579">
    <property type="reaction ID" value="UER00640"/>
</dbReference>
<dbReference type="GO" id="GO:0044211">
    <property type="term" value="P:CTP salvage"/>
    <property type="evidence" value="ECO:0007669"/>
    <property type="project" value="UniProtKB-UniRule"/>
</dbReference>
<dbReference type="InterPro" id="IPR026008">
    <property type="entry name" value="Uridine_kinase"/>
</dbReference>
<evidence type="ECO:0000256" key="10">
    <source>
        <dbReference type="ARBA" id="ARBA00022777"/>
    </source>
</evidence>